<evidence type="ECO:0000256" key="1">
    <source>
        <dbReference type="SAM" id="SignalP"/>
    </source>
</evidence>
<dbReference type="InterPro" id="IPR048421">
    <property type="entry name" value="YqgU_beta-prop"/>
</dbReference>
<dbReference type="PROSITE" id="PS51257">
    <property type="entry name" value="PROKAR_LIPOPROTEIN"/>
    <property type="match status" value="1"/>
</dbReference>
<dbReference type="STRING" id="889306.KP78_33600"/>
<dbReference type="Pfam" id="PF21101">
    <property type="entry name" value="YqgU"/>
    <property type="match status" value="1"/>
</dbReference>
<evidence type="ECO:0000259" key="2">
    <source>
        <dbReference type="Pfam" id="PF21101"/>
    </source>
</evidence>
<feature type="domain" description="YqgU-like 6-bladed beta-propeller" evidence="2">
    <location>
        <begin position="89"/>
        <end position="348"/>
    </location>
</feature>
<keyword evidence="4" id="KW-1185">Reference proteome</keyword>
<feature type="chain" id="PRO_5002157454" description="YqgU-like 6-bladed beta-propeller domain-containing protein" evidence="1">
    <location>
        <begin position="21"/>
        <end position="373"/>
    </location>
</feature>
<feature type="signal peptide" evidence="1">
    <location>
        <begin position="1"/>
        <end position="20"/>
    </location>
</feature>
<comment type="caution">
    <text evidence="3">The sequence shown here is derived from an EMBL/GenBank/DDBJ whole genome shotgun (WGS) entry which is preliminary data.</text>
</comment>
<evidence type="ECO:0000313" key="3">
    <source>
        <dbReference type="EMBL" id="KIL44396.1"/>
    </source>
</evidence>
<accession>A0A0C2VIS8</accession>
<reference evidence="3 4" key="1">
    <citation type="submission" date="2015-01" db="EMBL/GenBank/DDBJ databases">
        <title>Genome sequencing of Jeotgalibacillus soli.</title>
        <authorList>
            <person name="Goh K.M."/>
            <person name="Chan K.-G."/>
            <person name="Yaakop A.S."/>
            <person name="Ee R."/>
            <person name="Gan H.M."/>
            <person name="Chan C.S."/>
        </authorList>
    </citation>
    <scope>NUCLEOTIDE SEQUENCE [LARGE SCALE GENOMIC DNA]</scope>
    <source>
        <strain evidence="3 4">P9</strain>
    </source>
</reference>
<organism evidence="3 4">
    <name type="scientific">Jeotgalibacillus soli</name>
    <dbReference type="NCBI Taxonomy" id="889306"/>
    <lineage>
        <taxon>Bacteria</taxon>
        <taxon>Bacillati</taxon>
        <taxon>Bacillota</taxon>
        <taxon>Bacilli</taxon>
        <taxon>Bacillales</taxon>
        <taxon>Caryophanaceae</taxon>
        <taxon>Jeotgalibacillus</taxon>
    </lineage>
</organism>
<protein>
    <recommendedName>
        <fullName evidence="2">YqgU-like 6-bladed beta-propeller domain-containing protein</fullName>
    </recommendedName>
</protein>
<evidence type="ECO:0000313" key="4">
    <source>
        <dbReference type="Proteomes" id="UP000031938"/>
    </source>
</evidence>
<keyword evidence="1" id="KW-0732">Signal</keyword>
<sequence length="373" mass="43236">MKKFGWFFLVLLCLLGTACSQEKLATIHQEPSGEHQQTEEISKPVSKSLSVTPLVLPKSSFHSVIGWLDEYEVLYVIDKHDEYQLMVYNIKTGESSELLEESGSLIQADLSPSNDYLLLHNADTSTKAEVLIIQLSTLDVVWHHEIESAELMYEWNPYDESKLLFTAFEEDWSYQMWIGDYQLNKWEAIEGVPPFVHWSSQNTLVYQDETRANDDNKQGSLYEYSIDRSEDRIISNNIVAFDQFSSYRMTVKLAEEKNEALYYFENDDEIVSFVIPAADFNLPEYDYIEDDNSMISFKLSKQESNESEAMHYQLVKWDIKNQHEEVINDYLQNEPISCSPAGERCLYGYQLTSIIDANTGNVEPLILYEEDIQ</sequence>
<proteinExistence type="predicted"/>
<dbReference type="PATRIC" id="fig|889306.3.peg.3377"/>
<dbReference type="RefSeq" id="WP_041090268.1">
    <property type="nucleotide sequence ID" value="NZ_JXRP01000019.1"/>
</dbReference>
<dbReference type="EMBL" id="JXRP01000019">
    <property type="protein sequence ID" value="KIL44396.1"/>
    <property type="molecule type" value="Genomic_DNA"/>
</dbReference>
<dbReference type="SUPFAM" id="SSF82171">
    <property type="entry name" value="DPP6 N-terminal domain-like"/>
    <property type="match status" value="1"/>
</dbReference>
<dbReference type="Proteomes" id="UP000031938">
    <property type="component" value="Unassembled WGS sequence"/>
</dbReference>
<dbReference type="OrthoDB" id="2168335at2"/>
<dbReference type="AlphaFoldDB" id="A0A0C2VIS8"/>
<name>A0A0C2VIS8_9BACL</name>
<gene>
    <name evidence="3" type="ORF">KP78_33600</name>
</gene>